<name>A0A0I9ZQ45_9MYCO</name>
<accession>A0A0I9ZQ45</accession>
<comment type="caution">
    <text evidence="1">The sequence shown here is derived from an EMBL/GenBank/DDBJ whole genome shotgun (WGS) entry which is preliminary data.</text>
</comment>
<evidence type="ECO:0000313" key="2">
    <source>
        <dbReference type="Proteomes" id="UP000036334"/>
    </source>
</evidence>
<organism evidence="1 2">
    <name type="scientific">Mycobacterium haemophilum</name>
    <dbReference type="NCBI Taxonomy" id="29311"/>
    <lineage>
        <taxon>Bacteria</taxon>
        <taxon>Bacillati</taxon>
        <taxon>Actinomycetota</taxon>
        <taxon>Actinomycetes</taxon>
        <taxon>Mycobacteriales</taxon>
        <taxon>Mycobacteriaceae</taxon>
        <taxon>Mycobacterium</taxon>
    </lineage>
</organism>
<dbReference type="Proteomes" id="UP000036334">
    <property type="component" value="Unassembled WGS sequence"/>
</dbReference>
<protein>
    <submittedName>
        <fullName evidence="1">Uncharacterized protein</fullName>
    </submittedName>
</protein>
<evidence type="ECO:0000313" key="1">
    <source>
        <dbReference type="EMBL" id="KLO36574.1"/>
    </source>
</evidence>
<dbReference type="EMBL" id="LDPR01000008">
    <property type="protein sequence ID" value="KLO36574.1"/>
    <property type="molecule type" value="Genomic_DNA"/>
</dbReference>
<gene>
    <name evidence="1" type="ORF">ABH38_11370</name>
</gene>
<dbReference type="AlphaFoldDB" id="A0A0I9ZQ45"/>
<reference evidence="1 2" key="1">
    <citation type="submission" date="2015-05" db="EMBL/GenBank/DDBJ databases">
        <title>Genome sequence of Mycobacterium haemophilum.</title>
        <authorList>
            <person name="Greninger A.L."/>
            <person name="Cunningham G."/>
            <person name="Miller S."/>
        </authorList>
    </citation>
    <scope>NUCLEOTIDE SEQUENCE [LARGE SCALE GENOMIC DNA]</scope>
    <source>
        <strain evidence="2">UC1</strain>
    </source>
</reference>
<proteinExistence type="predicted"/>
<keyword evidence="2" id="KW-1185">Reference proteome</keyword>
<sequence length="119" mass="13232">MTCVFAAKMGKDYALNLVARGVRSGRAGCCRGHNRVMISERKPLLINAVHIARLPKVSTIGAFTDLCESDLDKRAVGLRTNLSQLGLEDLILFPTDLEKICLILETRIRPPSKETLIRR</sequence>